<keyword evidence="3 5" id="KW-1133">Transmembrane helix</keyword>
<evidence type="ECO:0000313" key="7">
    <source>
        <dbReference type="Proteomes" id="UP000580344"/>
    </source>
</evidence>
<keyword evidence="4 5" id="KW-0472">Membrane</keyword>
<dbReference type="Pfam" id="PF07681">
    <property type="entry name" value="DoxX"/>
    <property type="match status" value="1"/>
</dbReference>
<name>A0ABX1WL85_9FLAO</name>
<keyword evidence="2 5" id="KW-0812">Transmembrane</keyword>
<evidence type="ECO:0000256" key="5">
    <source>
        <dbReference type="SAM" id="Phobius"/>
    </source>
</evidence>
<evidence type="ECO:0000256" key="4">
    <source>
        <dbReference type="ARBA" id="ARBA00023136"/>
    </source>
</evidence>
<organism evidence="6 7">
    <name type="scientific">Empedobacter stercoris</name>
    <dbReference type="NCBI Taxonomy" id="1628248"/>
    <lineage>
        <taxon>Bacteria</taxon>
        <taxon>Pseudomonadati</taxon>
        <taxon>Bacteroidota</taxon>
        <taxon>Flavobacteriia</taxon>
        <taxon>Flavobacteriales</taxon>
        <taxon>Weeksellaceae</taxon>
        <taxon>Empedobacter</taxon>
    </lineage>
</organism>
<sequence>MEVPYFIVFLIILAQSIGALALLLGFLTRIAAAGNFIIMVGALFVHFKNDWSMNWYGKKRRRYRVFCFAARSYTCFNNRWRRFIFVRFYD</sequence>
<feature type="transmembrane region" description="Helical" evidence="5">
    <location>
        <begin position="30"/>
        <end position="47"/>
    </location>
</feature>
<feature type="transmembrane region" description="Helical" evidence="5">
    <location>
        <begin position="6"/>
        <end position="23"/>
    </location>
</feature>
<evidence type="ECO:0000313" key="6">
    <source>
        <dbReference type="EMBL" id="NOJ75458.1"/>
    </source>
</evidence>
<evidence type="ECO:0000256" key="2">
    <source>
        <dbReference type="ARBA" id="ARBA00022692"/>
    </source>
</evidence>
<gene>
    <name evidence="6" type="ORF">HMH06_06365</name>
</gene>
<dbReference type="RefSeq" id="WP_171622776.1">
    <property type="nucleotide sequence ID" value="NZ_JABFOQ010000011.1"/>
</dbReference>
<dbReference type="Proteomes" id="UP000580344">
    <property type="component" value="Unassembled WGS sequence"/>
</dbReference>
<dbReference type="EMBL" id="JABFOQ010000011">
    <property type="protein sequence ID" value="NOJ75458.1"/>
    <property type="molecule type" value="Genomic_DNA"/>
</dbReference>
<accession>A0ABX1WL85</accession>
<evidence type="ECO:0000256" key="3">
    <source>
        <dbReference type="ARBA" id="ARBA00022989"/>
    </source>
</evidence>
<comment type="subcellular location">
    <subcellularLocation>
        <location evidence="1">Membrane</location>
        <topology evidence="1">Multi-pass membrane protein</topology>
    </subcellularLocation>
</comment>
<evidence type="ECO:0000256" key="1">
    <source>
        <dbReference type="ARBA" id="ARBA00004141"/>
    </source>
</evidence>
<proteinExistence type="predicted"/>
<protein>
    <submittedName>
        <fullName evidence="6">DoxX family membrane protein</fullName>
    </submittedName>
</protein>
<comment type="caution">
    <text evidence="6">The sequence shown here is derived from an EMBL/GenBank/DDBJ whole genome shotgun (WGS) entry which is preliminary data.</text>
</comment>
<reference evidence="6 7" key="1">
    <citation type="submission" date="2020-05" db="EMBL/GenBank/DDBJ databases">
        <title>Tigecycline resistant gene in Empedobacter stercoris.</title>
        <authorList>
            <person name="Chen Y."/>
            <person name="Cheng Y."/>
            <person name="Zhou K."/>
        </authorList>
    </citation>
    <scope>NUCLEOTIDE SEQUENCE [LARGE SCALE GENOMIC DNA]</scope>
    <source>
        <strain evidence="6 7">ES202</strain>
    </source>
</reference>
<dbReference type="InterPro" id="IPR032808">
    <property type="entry name" value="DoxX"/>
</dbReference>
<keyword evidence="7" id="KW-1185">Reference proteome</keyword>